<comment type="caution">
    <text evidence="8">The sequence shown here is derived from an EMBL/GenBank/DDBJ whole genome shotgun (WGS) entry which is preliminary data.</text>
</comment>
<gene>
    <name evidence="8" type="ORF">DDY73_06715</name>
</gene>
<evidence type="ECO:0000256" key="6">
    <source>
        <dbReference type="ARBA" id="ARBA00023136"/>
    </source>
</evidence>
<dbReference type="EMBL" id="DNWC01000087">
    <property type="protein sequence ID" value="HBJ08682.1"/>
    <property type="molecule type" value="Genomic_DNA"/>
</dbReference>
<evidence type="ECO:0000313" key="9">
    <source>
        <dbReference type="Proteomes" id="UP000262954"/>
    </source>
</evidence>
<dbReference type="GO" id="GO:0005886">
    <property type="term" value="C:plasma membrane"/>
    <property type="evidence" value="ECO:0007669"/>
    <property type="project" value="TreeGrafter"/>
</dbReference>
<keyword evidence="3 7" id="KW-0812">Transmembrane</keyword>
<dbReference type="Proteomes" id="UP000262954">
    <property type="component" value="Unassembled WGS sequence"/>
</dbReference>
<protein>
    <submittedName>
        <fullName evidence="8">Electron transport complex subunit RsxA</fullName>
    </submittedName>
</protein>
<dbReference type="InterPro" id="IPR050133">
    <property type="entry name" value="NqrDE/RnfAE_oxidrdctase"/>
</dbReference>
<feature type="transmembrane region" description="Helical" evidence="7">
    <location>
        <begin position="6"/>
        <end position="30"/>
    </location>
</feature>
<name>A0A354M2E3_9BACT</name>
<dbReference type="Pfam" id="PF02508">
    <property type="entry name" value="Rnf-Nqr"/>
    <property type="match status" value="1"/>
</dbReference>
<keyword evidence="4" id="KW-1278">Translocase</keyword>
<feature type="non-terminal residue" evidence="8">
    <location>
        <position position="107"/>
    </location>
</feature>
<dbReference type="InterPro" id="IPR003667">
    <property type="entry name" value="NqrDE/RnfAE"/>
</dbReference>
<sequence>MTYISIFITAIFVNNIVLAQFLGICPFLGVSKKVSTAIGMGAAVTFVMTIATIVTYLLQKYLLDAAGLQFMQTIIFILVIAALVQMVEIILKKVSPPLYQALGVFLP</sequence>
<evidence type="ECO:0000256" key="1">
    <source>
        <dbReference type="ARBA" id="ARBA00004127"/>
    </source>
</evidence>
<keyword evidence="6 7" id="KW-0472">Membrane</keyword>
<dbReference type="PANTHER" id="PTHR30335">
    <property type="entry name" value="INTEGRAL MEMBRANE PROTEIN OF SOXR-REDUCING COMPLEX"/>
    <property type="match status" value="1"/>
</dbReference>
<keyword evidence="5 7" id="KW-1133">Transmembrane helix</keyword>
<evidence type="ECO:0000256" key="5">
    <source>
        <dbReference type="ARBA" id="ARBA00022989"/>
    </source>
</evidence>
<evidence type="ECO:0000313" key="8">
    <source>
        <dbReference type="EMBL" id="HBJ08682.1"/>
    </source>
</evidence>
<keyword evidence="2" id="KW-0813">Transport</keyword>
<feature type="transmembrane region" description="Helical" evidence="7">
    <location>
        <begin position="37"/>
        <end position="58"/>
    </location>
</feature>
<reference evidence="8 9" key="1">
    <citation type="journal article" date="2018" name="Nat. Biotechnol.">
        <title>A standardized bacterial taxonomy based on genome phylogeny substantially revises the tree of life.</title>
        <authorList>
            <person name="Parks D.H."/>
            <person name="Chuvochina M."/>
            <person name="Waite D.W."/>
            <person name="Rinke C."/>
            <person name="Skarshewski A."/>
            <person name="Chaumeil P.A."/>
            <person name="Hugenholtz P."/>
        </authorList>
    </citation>
    <scope>NUCLEOTIDE SEQUENCE [LARGE SCALE GENOMIC DNA]</scope>
    <source>
        <strain evidence="8">UBA11482</strain>
    </source>
</reference>
<proteinExistence type="predicted"/>
<evidence type="ECO:0000256" key="3">
    <source>
        <dbReference type="ARBA" id="ARBA00022692"/>
    </source>
</evidence>
<feature type="transmembrane region" description="Helical" evidence="7">
    <location>
        <begin position="70"/>
        <end position="91"/>
    </location>
</feature>
<dbReference type="GO" id="GO:0012505">
    <property type="term" value="C:endomembrane system"/>
    <property type="evidence" value="ECO:0007669"/>
    <property type="project" value="UniProtKB-SubCell"/>
</dbReference>
<accession>A0A354M2E3</accession>
<organism evidence="8 9">
    <name type="scientific">Coprobacter fastidiosus</name>
    <dbReference type="NCBI Taxonomy" id="1099853"/>
    <lineage>
        <taxon>Bacteria</taxon>
        <taxon>Pseudomonadati</taxon>
        <taxon>Bacteroidota</taxon>
        <taxon>Bacteroidia</taxon>
        <taxon>Bacteroidales</taxon>
        <taxon>Barnesiellaceae</taxon>
        <taxon>Coprobacter</taxon>
    </lineage>
</organism>
<dbReference type="PANTHER" id="PTHR30335:SF0">
    <property type="entry name" value="ION-TRANSLOCATING OXIDOREDUCTASE COMPLEX SUBUNIT A"/>
    <property type="match status" value="1"/>
</dbReference>
<comment type="subcellular location">
    <subcellularLocation>
        <location evidence="1">Endomembrane system</location>
        <topology evidence="1">Multi-pass membrane protein</topology>
    </subcellularLocation>
</comment>
<evidence type="ECO:0000256" key="7">
    <source>
        <dbReference type="SAM" id="Phobius"/>
    </source>
</evidence>
<evidence type="ECO:0000256" key="4">
    <source>
        <dbReference type="ARBA" id="ARBA00022967"/>
    </source>
</evidence>
<dbReference type="AlphaFoldDB" id="A0A354M2E3"/>
<evidence type="ECO:0000256" key="2">
    <source>
        <dbReference type="ARBA" id="ARBA00022448"/>
    </source>
</evidence>